<dbReference type="Pfam" id="PF10483">
    <property type="entry name" value="Elong_Iki1"/>
    <property type="match status" value="1"/>
</dbReference>
<evidence type="ECO:0000256" key="7">
    <source>
        <dbReference type="ARBA" id="ARBA00022694"/>
    </source>
</evidence>
<dbReference type="GO" id="GO:0000049">
    <property type="term" value="F:tRNA binding"/>
    <property type="evidence" value="ECO:0007669"/>
    <property type="project" value="TreeGrafter"/>
</dbReference>
<dbReference type="AlphaFoldDB" id="A0AA35YM55"/>
<dbReference type="CDD" id="cd19496">
    <property type="entry name" value="Elp5"/>
    <property type="match status" value="1"/>
</dbReference>
<evidence type="ECO:0000256" key="2">
    <source>
        <dbReference type="ARBA" id="ARBA00004496"/>
    </source>
</evidence>
<evidence type="ECO:0000256" key="1">
    <source>
        <dbReference type="ARBA" id="ARBA00004123"/>
    </source>
</evidence>
<gene>
    <name evidence="10" type="ORF">LSALG_LOCUS16563</name>
</gene>
<keyword evidence="8" id="KW-0539">Nucleus</keyword>
<keyword evidence="11" id="KW-1185">Reference proteome</keyword>
<comment type="subcellular location">
    <subcellularLocation>
        <location evidence="2">Cytoplasm</location>
    </subcellularLocation>
    <subcellularLocation>
        <location evidence="1">Nucleus</location>
    </subcellularLocation>
</comment>
<dbReference type="PANTHER" id="PTHR15641">
    <property type="entry name" value="ELONGATOR COMPLEX PROTEIN 5"/>
    <property type="match status" value="1"/>
</dbReference>
<evidence type="ECO:0000256" key="6">
    <source>
        <dbReference type="ARBA" id="ARBA00022490"/>
    </source>
</evidence>
<evidence type="ECO:0000313" key="10">
    <source>
        <dbReference type="EMBL" id="CAI9276593.1"/>
    </source>
</evidence>
<dbReference type="GO" id="GO:0033588">
    <property type="term" value="C:elongator holoenzyme complex"/>
    <property type="evidence" value="ECO:0007669"/>
    <property type="project" value="InterPro"/>
</dbReference>
<evidence type="ECO:0000256" key="4">
    <source>
        <dbReference type="ARBA" id="ARBA00009567"/>
    </source>
</evidence>
<dbReference type="InterPro" id="IPR027417">
    <property type="entry name" value="P-loop_NTPase"/>
</dbReference>
<evidence type="ECO:0000256" key="3">
    <source>
        <dbReference type="ARBA" id="ARBA00005043"/>
    </source>
</evidence>
<evidence type="ECO:0000256" key="9">
    <source>
        <dbReference type="SAM" id="MobiDB-lite"/>
    </source>
</evidence>
<dbReference type="InterPro" id="IPR019519">
    <property type="entry name" value="Elp5"/>
</dbReference>
<keyword evidence="7" id="KW-0819">tRNA processing</keyword>
<name>A0AA35YM55_LACSI</name>
<proteinExistence type="inferred from homology"/>
<evidence type="ECO:0000256" key="5">
    <source>
        <dbReference type="ARBA" id="ARBA00020264"/>
    </source>
</evidence>
<dbReference type="EMBL" id="OX465079">
    <property type="protein sequence ID" value="CAI9276593.1"/>
    <property type="molecule type" value="Genomic_DNA"/>
</dbReference>
<feature type="compositionally biased region" description="Acidic residues" evidence="9">
    <location>
        <begin position="345"/>
        <end position="362"/>
    </location>
</feature>
<comment type="pathway">
    <text evidence="3">tRNA modification; 5-methoxycarbonylmethyl-2-thiouridine-tRNA biosynthesis.</text>
</comment>
<accession>A0AA35YM55</accession>
<dbReference type="GO" id="GO:0005634">
    <property type="term" value="C:nucleus"/>
    <property type="evidence" value="ECO:0007669"/>
    <property type="project" value="UniProtKB-SubCell"/>
</dbReference>
<dbReference type="Gene3D" id="3.40.50.300">
    <property type="entry name" value="P-loop containing nucleotide triphosphate hydrolases"/>
    <property type="match status" value="1"/>
</dbReference>
<reference evidence="10" key="1">
    <citation type="submission" date="2023-04" db="EMBL/GenBank/DDBJ databases">
        <authorList>
            <person name="Vijverberg K."/>
            <person name="Xiong W."/>
            <person name="Schranz E."/>
        </authorList>
    </citation>
    <scope>NUCLEOTIDE SEQUENCE</scope>
</reference>
<dbReference type="GO" id="GO:0005829">
    <property type="term" value="C:cytosol"/>
    <property type="evidence" value="ECO:0007669"/>
    <property type="project" value="TreeGrafter"/>
</dbReference>
<feature type="region of interest" description="Disordered" evidence="9">
    <location>
        <begin position="340"/>
        <end position="362"/>
    </location>
</feature>
<evidence type="ECO:0000313" key="11">
    <source>
        <dbReference type="Proteomes" id="UP001177003"/>
    </source>
</evidence>
<dbReference type="GO" id="GO:0002098">
    <property type="term" value="P:tRNA wobble uridine modification"/>
    <property type="evidence" value="ECO:0007669"/>
    <property type="project" value="InterPro"/>
</dbReference>
<dbReference type="PANTHER" id="PTHR15641:SF1">
    <property type="entry name" value="ELONGATOR COMPLEX PROTEIN 5"/>
    <property type="match status" value="1"/>
</dbReference>
<evidence type="ECO:0000256" key="8">
    <source>
        <dbReference type="ARBA" id="ARBA00023242"/>
    </source>
</evidence>
<organism evidence="10 11">
    <name type="scientific">Lactuca saligna</name>
    <name type="common">Willowleaf lettuce</name>
    <dbReference type="NCBI Taxonomy" id="75948"/>
    <lineage>
        <taxon>Eukaryota</taxon>
        <taxon>Viridiplantae</taxon>
        <taxon>Streptophyta</taxon>
        <taxon>Embryophyta</taxon>
        <taxon>Tracheophyta</taxon>
        <taxon>Spermatophyta</taxon>
        <taxon>Magnoliopsida</taxon>
        <taxon>eudicotyledons</taxon>
        <taxon>Gunneridae</taxon>
        <taxon>Pentapetalae</taxon>
        <taxon>asterids</taxon>
        <taxon>campanulids</taxon>
        <taxon>Asterales</taxon>
        <taxon>Asteraceae</taxon>
        <taxon>Cichorioideae</taxon>
        <taxon>Cichorieae</taxon>
        <taxon>Lactucinae</taxon>
        <taxon>Lactuca</taxon>
    </lineage>
</organism>
<dbReference type="Proteomes" id="UP001177003">
    <property type="component" value="Chromosome 3"/>
</dbReference>
<protein>
    <recommendedName>
        <fullName evidence="5">Elongator complex protein 5</fullName>
    </recommendedName>
</protein>
<sequence length="362" mass="40631">MADAICRVLRDGALEGEHATSLTINDSVDSPFGPIVFDYIFTQLSSFISSEKSQSRGIVLVSFARSPSSTAELLNTRGTDIATSHQWLSVLDCYTDPLGWKEQLKERGAIKTPSTEASLNLNLCKDVRNLDDLFSQILVLGKGLVGEGKTRFSVAIDSVSEMLRHTSLSSVSSLINNLRSHAQVSSIFWLLHSDLHDIKTTSAFEYMSSMVANVKPLSTTTNAEQNYKKGQFHASLKRRNGRVRVMVEEFSNEQSQIKFTSMNAVENAITQSLVPKVQFNMQLSDKEKSDRAKVVLPFEHQEMDKSVQIYDGRKSLTEVKHESNGENLKKQEEFERGEIIYFRDSDDEMPDSDEDPDDDLDI</sequence>
<keyword evidence="6" id="KW-0963">Cytoplasm</keyword>
<comment type="similarity">
    <text evidence="4">Belongs to the ELP5 family.</text>
</comment>